<proteinExistence type="predicted"/>
<dbReference type="EMBL" id="NKUF01000153">
    <property type="protein sequence ID" value="PYD59240.1"/>
    <property type="molecule type" value="Genomic_DNA"/>
</dbReference>
<dbReference type="Proteomes" id="UP000248301">
    <property type="component" value="Unassembled WGS sequence"/>
</dbReference>
<gene>
    <name evidence="1" type="ORF">CFR72_16845</name>
</gene>
<reference evidence="1 2" key="1">
    <citation type="submission" date="2017-07" db="EMBL/GenBank/DDBJ databases">
        <title>A draft genome sequence of Gluconacetobacter entanii LTH 4560.</title>
        <authorList>
            <person name="Skraban J."/>
            <person name="Cleenwerck I."/>
            <person name="Vandamme P."/>
            <person name="Trcek J."/>
        </authorList>
    </citation>
    <scope>NUCLEOTIDE SEQUENCE [LARGE SCALE GENOMIC DNA]</scope>
    <source>
        <strain evidence="1 2">LTH 4560</strain>
    </source>
</reference>
<dbReference type="OrthoDB" id="7273738at2"/>
<sequence length="115" mass="12490">MTTIPKEITTASGKKLELRELDPGNMLDLIEVAGTAMRSASAGAWMWYAQMICSVDAIDGVPVEMPETKEQVKQLARRIGNDGIVALQAVFYPPKDKNAPEKAVPADVDMETAKN</sequence>
<accession>A0A318Q7B0</accession>
<name>A0A318Q7B0_9PROT</name>
<evidence type="ECO:0000313" key="1">
    <source>
        <dbReference type="EMBL" id="PYD59240.1"/>
    </source>
</evidence>
<dbReference type="AlphaFoldDB" id="A0A318Q7B0"/>
<dbReference type="RefSeq" id="WP_110914829.1">
    <property type="nucleotide sequence ID" value="NZ_NKUF01000153.1"/>
</dbReference>
<organism evidence="1 2">
    <name type="scientific">Gluconacetobacter entanii</name>
    <dbReference type="NCBI Taxonomy" id="108528"/>
    <lineage>
        <taxon>Bacteria</taxon>
        <taxon>Pseudomonadati</taxon>
        <taxon>Pseudomonadota</taxon>
        <taxon>Alphaproteobacteria</taxon>
        <taxon>Acetobacterales</taxon>
        <taxon>Acetobacteraceae</taxon>
        <taxon>Gluconacetobacter</taxon>
    </lineage>
</organism>
<protein>
    <submittedName>
        <fullName evidence="1">Uncharacterized protein</fullName>
    </submittedName>
</protein>
<evidence type="ECO:0000313" key="2">
    <source>
        <dbReference type="Proteomes" id="UP000248301"/>
    </source>
</evidence>
<comment type="caution">
    <text evidence="1">The sequence shown here is derived from an EMBL/GenBank/DDBJ whole genome shotgun (WGS) entry which is preliminary data.</text>
</comment>